<dbReference type="STRING" id="1086013.SAMN05421774_10887"/>
<dbReference type="EMBL" id="FTOT01000008">
    <property type="protein sequence ID" value="SIT20187.1"/>
    <property type="molecule type" value="Genomic_DNA"/>
</dbReference>
<dbReference type="AlphaFoldDB" id="A0A1N7QC99"/>
<sequence length="135" mass="14235">MLHRHHVQPGTVMLEHALDGLGASPHGMAYALGAWIVRRFGPVKAGQFADTVVKAVQIEIRKEQREAPFVEVQDEPETISAIAADLDTSTGIVAPLAAGLAGGTLALLIFGMGWVSVDVTTRAVELQIAAGAAEW</sequence>
<proteinExistence type="predicted"/>
<gene>
    <name evidence="1" type="ORF">SAMN05421774_10887</name>
</gene>
<reference evidence="1 2" key="1">
    <citation type="submission" date="2017-01" db="EMBL/GenBank/DDBJ databases">
        <authorList>
            <person name="Mah S.A."/>
            <person name="Swanson W.J."/>
            <person name="Moy G.W."/>
            <person name="Vacquier V.D."/>
        </authorList>
    </citation>
    <scope>NUCLEOTIDE SEQUENCE [LARGE SCALE GENOMIC DNA]</scope>
    <source>
        <strain evidence="1 2">DSM 26375</strain>
    </source>
</reference>
<organism evidence="1 2">
    <name type="scientific">Gemmobacter megaterium</name>
    <dbReference type="NCBI Taxonomy" id="1086013"/>
    <lineage>
        <taxon>Bacteria</taxon>
        <taxon>Pseudomonadati</taxon>
        <taxon>Pseudomonadota</taxon>
        <taxon>Alphaproteobacteria</taxon>
        <taxon>Rhodobacterales</taxon>
        <taxon>Paracoccaceae</taxon>
        <taxon>Gemmobacter</taxon>
    </lineage>
</organism>
<evidence type="ECO:0000313" key="1">
    <source>
        <dbReference type="EMBL" id="SIT20187.1"/>
    </source>
</evidence>
<keyword evidence="2" id="KW-1185">Reference proteome</keyword>
<evidence type="ECO:0000313" key="2">
    <source>
        <dbReference type="Proteomes" id="UP000186141"/>
    </source>
</evidence>
<name>A0A1N7QC99_9RHOB</name>
<dbReference type="RefSeq" id="WP_076533599.1">
    <property type="nucleotide sequence ID" value="NZ_BMEH01000008.1"/>
</dbReference>
<protein>
    <submittedName>
        <fullName evidence="1">Uncharacterized protein</fullName>
    </submittedName>
</protein>
<accession>A0A1N7QC99</accession>
<dbReference type="Proteomes" id="UP000186141">
    <property type="component" value="Unassembled WGS sequence"/>
</dbReference>